<accession>G0MYC0</accession>
<reference evidence="2" key="1">
    <citation type="submission" date="2011-07" db="EMBL/GenBank/DDBJ databases">
        <authorList>
            <consortium name="Caenorhabditis brenneri Sequencing and Analysis Consortium"/>
            <person name="Wilson R.K."/>
        </authorList>
    </citation>
    <scope>NUCLEOTIDE SEQUENCE [LARGE SCALE GENOMIC DNA]</scope>
    <source>
        <strain evidence="2">PB2801</strain>
    </source>
</reference>
<dbReference type="EMBL" id="GL379820">
    <property type="protein sequence ID" value="EGT47600.1"/>
    <property type="molecule type" value="Genomic_DNA"/>
</dbReference>
<dbReference type="Proteomes" id="UP000008068">
    <property type="component" value="Unassembled WGS sequence"/>
</dbReference>
<name>G0MYC0_CAEBE</name>
<evidence type="ECO:0000313" key="2">
    <source>
        <dbReference type="Proteomes" id="UP000008068"/>
    </source>
</evidence>
<dbReference type="AlphaFoldDB" id="G0MYC0"/>
<sequence length="94" mass="11416">MEDEYFAVVKLSMLDAKAEFDRNWAQKTPISPQRKEEWKRYDKMFVERMESTDPVSREEEDRRLAEYAILTRDWDGTKYPRYPPDFDMAKLVVE</sequence>
<dbReference type="HOGENOM" id="CLU_2388154_0_0_1"/>
<dbReference type="InParanoid" id="G0MYC0"/>
<proteinExistence type="predicted"/>
<gene>
    <name evidence="1" type="ORF">CAEBREN_24949</name>
</gene>
<keyword evidence="2" id="KW-1185">Reference proteome</keyword>
<evidence type="ECO:0000313" key="1">
    <source>
        <dbReference type="EMBL" id="EGT47600.1"/>
    </source>
</evidence>
<organism evidence="2">
    <name type="scientific">Caenorhabditis brenneri</name>
    <name type="common">Nematode worm</name>
    <dbReference type="NCBI Taxonomy" id="135651"/>
    <lineage>
        <taxon>Eukaryota</taxon>
        <taxon>Metazoa</taxon>
        <taxon>Ecdysozoa</taxon>
        <taxon>Nematoda</taxon>
        <taxon>Chromadorea</taxon>
        <taxon>Rhabditida</taxon>
        <taxon>Rhabditina</taxon>
        <taxon>Rhabditomorpha</taxon>
        <taxon>Rhabditoidea</taxon>
        <taxon>Rhabditidae</taxon>
        <taxon>Peloderinae</taxon>
        <taxon>Caenorhabditis</taxon>
    </lineage>
</organism>
<protein>
    <submittedName>
        <fullName evidence="1">Uncharacterized protein</fullName>
    </submittedName>
</protein>